<feature type="compositionally biased region" description="Basic and acidic residues" evidence="1">
    <location>
        <begin position="341"/>
        <end position="351"/>
    </location>
</feature>
<feature type="compositionally biased region" description="Basic and acidic residues" evidence="1">
    <location>
        <begin position="726"/>
        <end position="736"/>
    </location>
</feature>
<gene>
    <name evidence="2" type="ORF">L211DRAFT_478970</name>
</gene>
<organism evidence="2 3">
    <name type="scientific">Terfezia boudieri ATCC MYA-4762</name>
    <dbReference type="NCBI Taxonomy" id="1051890"/>
    <lineage>
        <taxon>Eukaryota</taxon>
        <taxon>Fungi</taxon>
        <taxon>Dikarya</taxon>
        <taxon>Ascomycota</taxon>
        <taxon>Pezizomycotina</taxon>
        <taxon>Pezizomycetes</taxon>
        <taxon>Pezizales</taxon>
        <taxon>Pezizaceae</taxon>
        <taxon>Terfezia</taxon>
    </lineage>
</organism>
<accession>A0A3N4M240</accession>
<feature type="compositionally biased region" description="Polar residues" evidence="1">
    <location>
        <begin position="404"/>
        <end position="417"/>
    </location>
</feature>
<dbReference type="OrthoDB" id="5373719at2759"/>
<feature type="region of interest" description="Disordered" evidence="1">
    <location>
        <begin position="319"/>
        <end position="353"/>
    </location>
</feature>
<dbReference type="EMBL" id="ML121530">
    <property type="protein sequence ID" value="RPB28008.1"/>
    <property type="molecule type" value="Genomic_DNA"/>
</dbReference>
<name>A0A3N4M240_9PEZI</name>
<feature type="region of interest" description="Disordered" evidence="1">
    <location>
        <begin position="510"/>
        <end position="606"/>
    </location>
</feature>
<evidence type="ECO:0000256" key="1">
    <source>
        <dbReference type="SAM" id="MobiDB-lite"/>
    </source>
</evidence>
<dbReference type="Proteomes" id="UP000267821">
    <property type="component" value="Unassembled WGS sequence"/>
</dbReference>
<evidence type="ECO:0000313" key="2">
    <source>
        <dbReference type="EMBL" id="RPB28008.1"/>
    </source>
</evidence>
<protein>
    <submittedName>
        <fullName evidence="2">Uncharacterized protein</fullName>
    </submittedName>
</protein>
<dbReference type="InParanoid" id="A0A3N4M240"/>
<sequence>MLGSTLSSLIAASPQMPSALSLSLQSSGLIPPTPLSPTAIKISRDSRILEHLMPKVGQHERMLLLNWFLEEEKLKQYEVFKKEFFEDPDEYNYALSSILGTFMWDVTPVNPNPGTISTFVGPNSVRRNNLYPYQLALTEKWRVLGTVFSHSWNNALDKPQREALIMRSFIDTANINKDMTDARRQSFDLRTSELSGRGFIPFIQEHLLQNTTTGTGHGTPVSLPHTENMVRVFKDWVEKSGSAPEDDNNDNLFRRSCALSLRDKCIYSRALFATRLCITVLEMWEQIIRTVEVKRRRTSKSNDVVIECPSVTTVTEVEAPAKQTKPKKKKKAKSAKRARRMLADTEVDAKSTAENSGIEFQTNVQGNTLEFGFEDEFAAASGTDESKSSGISSPTGTGGEGSKFSPSTKVELTNGQRDAQGHVGEEISHAILVDPMGLNGGICELQKESFETLDDKHEDNIQLESLIDPQVDNSQEVVPTTDSTALNPSVVALPSSAEFDSRFPMWEEFPEQESEWLPVKGKKRRIQTAENNRSVSNNRNAGRKSISEGRQPDASLNTQKANNKYPHSPAQVQPQPPAIARPQAQSTTMARPQPQSTRRPANSQLPKVIITNQQSPSKHQSPPIQSSTLIEKVQEAIESLKKPIIKAPDVEVEVPMEGSLSSGDFDSPHVGANNTHTTSPLETAASAHEKIPTVAFTVESTDILASSNAPVKVKKHKPQRKRTKSISKEQFKEHDLPPPAEGTIPPFESLNLEHVTFFCAVCHRPRGYHHSVQCSMCGPQSTIRYCSLSCQRQDTEHWRLCGLTPFPVPVLVPGSTAECRSITPNTAWMTPAFGRQQMLLADQPNIDYFLFSPNTNSPKHKLIFHDEKMKRQFTKLRQKLFQQQGVKAVTLLYRVIKSHCQDIGINLTPQELASQLFCEFGVNPLLAPASKDLRITPQDWIAVGVSV</sequence>
<feature type="region of interest" description="Disordered" evidence="1">
    <location>
        <begin position="380"/>
        <end position="417"/>
    </location>
</feature>
<evidence type="ECO:0000313" key="3">
    <source>
        <dbReference type="Proteomes" id="UP000267821"/>
    </source>
</evidence>
<feature type="compositionally biased region" description="Basic residues" evidence="1">
    <location>
        <begin position="712"/>
        <end position="725"/>
    </location>
</feature>
<feature type="compositionally biased region" description="Polar residues" evidence="1">
    <location>
        <begin position="528"/>
        <end position="540"/>
    </location>
</feature>
<keyword evidence="3" id="KW-1185">Reference proteome</keyword>
<proteinExistence type="predicted"/>
<reference evidence="2 3" key="1">
    <citation type="journal article" date="2018" name="Nat. Ecol. Evol.">
        <title>Pezizomycetes genomes reveal the molecular basis of ectomycorrhizal truffle lifestyle.</title>
        <authorList>
            <person name="Murat C."/>
            <person name="Payen T."/>
            <person name="Noel B."/>
            <person name="Kuo A."/>
            <person name="Morin E."/>
            <person name="Chen J."/>
            <person name="Kohler A."/>
            <person name="Krizsan K."/>
            <person name="Balestrini R."/>
            <person name="Da Silva C."/>
            <person name="Montanini B."/>
            <person name="Hainaut M."/>
            <person name="Levati E."/>
            <person name="Barry K.W."/>
            <person name="Belfiori B."/>
            <person name="Cichocki N."/>
            <person name="Clum A."/>
            <person name="Dockter R.B."/>
            <person name="Fauchery L."/>
            <person name="Guy J."/>
            <person name="Iotti M."/>
            <person name="Le Tacon F."/>
            <person name="Lindquist E.A."/>
            <person name="Lipzen A."/>
            <person name="Malagnac F."/>
            <person name="Mello A."/>
            <person name="Molinier V."/>
            <person name="Miyauchi S."/>
            <person name="Poulain J."/>
            <person name="Riccioni C."/>
            <person name="Rubini A."/>
            <person name="Sitrit Y."/>
            <person name="Splivallo R."/>
            <person name="Traeger S."/>
            <person name="Wang M."/>
            <person name="Zifcakova L."/>
            <person name="Wipf D."/>
            <person name="Zambonelli A."/>
            <person name="Paolocci F."/>
            <person name="Nowrousian M."/>
            <person name="Ottonello S."/>
            <person name="Baldrian P."/>
            <person name="Spatafora J.W."/>
            <person name="Henrissat B."/>
            <person name="Nagy L.G."/>
            <person name="Aury J.M."/>
            <person name="Wincker P."/>
            <person name="Grigoriev I.V."/>
            <person name="Bonfante P."/>
            <person name="Martin F.M."/>
        </authorList>
    </citation>
    <scope>NUCLEOTIDE SEQUENCE [LARGE SCALE GENOMIC DNA]</scope>
    <source>
        <strain evidence="2 3">ATCC MYA-4762</strain>
    </source>
</reference>
<dbReference type="STRING" id="1051890.A0A3N4M240"/>
<feature type="region of interest" description="Disordered" evidence="1">
    <location>
        <begin position="709"/>
        <end position="740"/>
    </location>
</feature>
<feature type="compositionally biased region" description="Basic residues" evidence="1">
    <location>
        <begin position="324"/>
        <end position="340"/>
    </location>
</feature>
<feature type="compositionally biased region" description="Polar residues" evidence="1">
    <location>
        <begin position="586"/>
        <end position="606"/>
    </location>
</feature>
<dbReference type="AlphaFoldDB" id="A0A3N4M240"/>